<keyword evidence="4 14" id="KW-1003">Cell membrane</keyword>
<evidence type="ECO:0000256" key="13">
    <source>
        <dbReference type="ARBA" id="ARBA00047690"/>
    </source>
</evidence>
<comment type="subcellular location">
    <subcellularLocation>
        <location evidence="1 14">Cell membrane</location>
        <topology evidence="1 14">Multi-pass membrane protein</topology>
    </subcellularLocation>
</comment>
<dbReference type="PATRIC" id="fig|1261131.3.peg.274"/>
<dbReference type="InterPro" id="IPR044878">
    <property type="entry name" value="UbiA_sf"/>
</dbReference>
<reference evidence="15 16" key="1">
    <citation type="journal article" date="2014" name="Mol. Plant Microbe Interact.">
        <title>The complete genome sequence of Candidatus Liberibacter americanus, associated with citrus Huanglongbing.</title>
        <authorList>
            <person name="Wulff N.A."/>
            <person name="Zhang S."/>
            <person name="Setubal J.C."/>
            <person name="Almeida N.F."/>
            <person name="Martins E.C."/>
            <person name="Harakava R."/>
            <person name="Kumar D."/>
            <person name="Rangel L.T."/>
            <person name="Foissac X."/>
            <person name="Bove J."/>
            <person name="Gabriel D.W."/>
        </authorList>
    </citation>
    <scope>NUCLEOTIDE SEQUENCE [LARGE SCALE GENOMIC DNA]</scope>
    <source>
        <strain evidence="15 16">Sao Paulo</strain>
    </source>
</reference>
<evidence type="ECO:0000256" key="5">
    <source>
        <dbReference type="ARBA" id="ARBA00022679"/>
    </source>
</evidence>
<feature type="transmembrane region" description="Helical" evidence="14">
    <location>
        <begin position="20"/>
        <end position="45"/>
    </location>
</feature>
<keyword evidence="7 14" id="KW-1133">Transmembrane helix</keyword>
<dbReference type="KEGG" id="lar:lam_286"/>
<accession>U6B7C3</accession>
<proteinExistence type="inferred from homology"/>
<dbReference type="Proteomes" id="UP000017862">
    <property type="component" value="Chromosome"/>
</dbReference>
<dbReference type="STRING" id="1261131.lam_286"/>
<organism evidence="15 16">
    <name type="scientific">Candidatus Liberibacter americanus str. Sao Paulo</name>
    <dbReference type="NCBI Taxonomy" id="1261131"/>
    <lineage>
        <taxon>Bacteria</taxon>
        <taxon>Pseudomonadati</taxon>
        <taxon>Pseudomonadota</taxon>
        <taxon>Alphaproteobacteria</taxon>
        <taxon>Hyphomicrobiales</taxon>
        <taxon>Rhizobiaceae</taxon>
        <taxon>Liberibacter</taxon>
    </lineage>
</organism>
<comment type="function">
    <text evidence="14">Converts heme B (protoheme IX) to heme O by substitution of the vinyl group on carbon 2 of heme B porphyrin ring with a hydroxyethyl farnesyl side group.</text>
</comment>
<dbReference type="PANTHER" id="PTHR43448">
    <property type="entry name" value="PROTOHEME IX FARNESYLTRANSFERASE, MITOCHONDRIAL"/>
    <property type="match status" value="1"/>
</dbReference>
<dbReference type="Gene3D" id="1.10.357.140">
    <property type="entry name" value="UbiA prenyltransferase"/>
    <property type="match status" value="1"/>
</dbReference>
<dbReference type="NCBIfam" id="NF003349">
    <property type="entry name" value="PRK04375.1-2"/>
    <property type="match status" value="1"/>
</dbReference>
<feature type="transmembrane region" description="Helical" evidence="14">
    <location>
        <begin position="148"/>
        <end position="169"/>
    </location>
</feature>
<dbReference type="Pfam" id="PF01040">
    <property type="entry name" value="UbiA"/>
    <property type="match status" value="1"/>
</dbReference>
<comment type="catalytic activity">
    <reaction evidence="13 14">
        <text>heme b + (2E,6E)-farnesyl diphosphate + H2O = Fe(II)-heme o + diphosphate</text>
        <dbReference type="Rhea" id="RHEA:28070"/>
        <dbReference type="ChEBI" id="CHEBI:15377"/>
        <dbReference type="ChEBI" id="CHEBI:33019"/>
        <dbReference type="ChEBI" id="CHEBI:60344"/>
        <dbReference type="ChEBI" id="CHEBI:60530"/>
        <dbReference type="ChEBI" id="CHEBI:175763"/>
        <dbReference type="EC" id="2.5.1.141"/>
    </reaction>
</comment>
<keyword evidence="16" id="KW-1185">Reference proteome</keyword>
<keyword evidence="5 14" id="KW-0808">Transferase</keyword>
<dbReference type="EMBL" id="CP006604">
    <property type="protein sequence ID" value="AHA27657.1"/>
    <property type="molecule type" value="Genomic_DNA"/>
</dbReference>
<evidence type="ECO:0000256" key="9">
    <source>
        <dbReference type="ARBA" id="ARBA00023136"/>
    </source>
</evidence>
<feature type="transmembrane region" description="Helical" evidence="14">
    <location>
        <begin position="252"/>
        <end position="269"/>
    </location>
</feature>
<sequence length="290" mass="32114">MSLAVYTALVGIVLAPGHISLLNGIISIIAIAIGAGASGALNMFYDADIDHVMQRTSSRPIPMGKVFKGEALIFGVALAIFSVMIMGFAINWVAAKLIFLSIFVYIVIYTIYLKRLTPQNIVIGGIAGAIPPMIGWSSVTGSISLEPFIMFLIIFFWTPPHFWSLALLCKDDYAAANIPMLPNVKTDKMTKIYILIYTILTAIFGLFPTVLGFASIIYGIIAFFLGSNFILYALRTAFFCKEDQSTGFIKKLFLFSIVYLFSLFSVLMFDCVIDVKSLEKYIFSYYSFVL</sequence>
<dbReference type="GO" id="GO:0008495">
    <property type="term" value="F:protoheme IX farnesyltransferase activity"/>
    <property type="evidence" value="ECO:0007669"/>
    <property type="project" value="UniProtKB-UniRule"/>
</dbReference>
<dbReference type="InterPro" id="IPR000537">
    <property type="entry name" value="UbiA_prenyltransferase"/>
</dbReference>
<keyword evidence="9 14" id="KW-0472">Membrane</keyword>
<comment type="pathway">
    <text evidence="2 14">Porphyrin-containing compound metabolism; heme O biosynthesis; heme O from protoheme: step 1/1.</text>
</comment>
<name>U6B7C3_9HYPH</name>
<feature type="transmembrane region" description="Helical" evidence="14">
    <location>
        <begin position="190"/>
        <end position="210"/>
    </location>
</feature>
<evidence type="ECO:0000256" key="10">
    <source>
        <dbReference type="ARBA" id="ARBA00030253"/>
    </source>
</evidence>
<evidence type="ECO:0000256" key="3">
    <source>
        <dbReference type="ARBA" id="ARBA00012292"/>
    </source>
</evidence>
<protein>
    <recommendedName>
        <fullName evidence="11 14">Protoheme IX farnesyltransferase</fullName>
        <ecNumber evidence="3 14">2.5.1.141</ecNumber>
    </recommendedName>
    <alternativeName>
        <fullName evidence="12 14">Heme B farnesyltransferase</fullName>
    </alternativeName>
    <alternativeName>
        <fullName evidence="10 14">Heme O synthase</fullName>
    </alternativeName>
</protein>
<evidence type="ECO:0000256" key="7">
    <source>
        <dbReference type="ARBA" id="ARBA00022989"/>
    </source>
</evidence>
<feature type="transmembrane region" description="Helical" evidence="14">
    <location>
        <begin position="94"/>
        <end position="113"/>
    </location>
</feature>
<dbReference type="EC" id="2.5.1.141" evidence="3 14"/>
<evidence type="ECO:0000256" key="8">
    <source>
        <dbReference type="ARBA" id="ARBA00023133"/>
    </source>
</evidence>
<evidence type="ECO:0000256" key="1">
    <source>
        <dbReference type="ARBA" id="ARBA00004651"/>
    </source>
</evidence>
<feature type="transmembrane region" description="Helical" evidence="14">
    <location>
        <begin position="120"/>
        <end position="136"/>
    </location>
</feature>
<dbReference type="AlphaFoldDB" id="U6B7C3"/>
<keyword evidence="6 14" id="KW-0812">Transmembrane</keyword>
<comment type="miscellaneous">
    <text evidence="14">Carbon 2 of the heme B porphyrin ring is defined according to the Fischer nomenclature.</text>
</comment>
<dbReference type="UniPathway" id="UPA00834">
    <property type="reaction ID" value="UER00712"/>
</dbReference>
<evidence type="ECO:0000256" key="6">
    <source>
        <dbReference type="ARBA" id="ARBA00022692"/>
    </source>
</evidence>
<comment type="similarity">
    <text evidence="14">Belongs to the UbiA prenyltransferase family. Protoheme IX farnesyltransferase subfamily.</text>
</comment>
<dbReference type="NCBIfam" id="TIGR01473">
    <property type="entry name" value="cyoE_ctaB"/>
    <property type="match status" value="1"/>
</dbReference>
<evidence type="ECO:0000313" key="15">
    <source>
        <dbReference type="EMBL" id="AHA27657.1"/>
    </source>
</evidence>
<dbReference type="HOGENOM" id="CLU_029631_0_2_5"/>
<feature type="transmembrane region" description="Helical" evidence="14">
    <location>
        <begin position="216"/>
        <end position="240"/>
    </location>
</feature>
<evidence type="ECO:0000256" key="14">
    <source>
        <dbReference type="HAMAP-Rule" id="MF_00154"/>
    </source>
</evidence>
<dbReference type="CDD" id="cd13957">
    <property type="entry name" value="PT_UbiA_Cox10"/>
    <property type="match status" value="1"/>
</dbReference>
<evidence type="ECO:0000256" key="4">
    <source>
        <dbReference type="ARBA" id="ARBA00022475"/>
    </source>
</evidence>
<dbReference type="PROSITE" id="PS00943">
    <property type="entry name" value="UBIA"/>
    <property type="match status" value="1"/>
</dbReference>
<dbReference type="GO" id="GO:0005886">
    <property type="term" value="C:plasma membrane"/>
    <property type="evidence" value="ECO:0007669"/>
    <property type="project" value="UniProtKB-SubCell"/>
</dbReference>
<dbReference type="InterPro" id="IPR006369">
    <property type="entry name" value="Protohaem_IX_farnesylTrfase"/>
</dbReference>
<dbReference type="GO" id="GO:0048034">
    <property type="term" value="P:heme O biosynthetic process"/>
    <property type="evidence" value="ECO:0007669"/>
    <property type="project" value="UniProtKB-UniRule"/>
</dbReference>
<keyword evidence="8 14" id="KW-0350">Heme biosynthesis</keyword>
<evidence type="ECO:0000256" key="12">
    <source>
        <dbReference type="ARBA" id="ARBA00042475"/>
    </source>
</evidence>
<evidence type="ECO:0000256" key="11">
    <source>
        <dbReference type="ARBA" id="ARBA00040810"/>
    </source>
</evidence>
<evidence type="ECO:0000313" key="16">
    <source>
        <dbReference type="Proteomes" id="UP000017862"/>
    </source>
</evidence>
<dbReference type="PANTHER" id="PTHR43448:SF7">
    <property type="entry name" value="4-HYDROXYBENZOATE SOLANESYLTRANSFERASE"/>
    <property type="match status" value="1"/>
</dbReference>
<dbReference type="eggNOG" id="COG0109">
    <property type="taxonomic scope" value="Bacteria"/>
</dbReference>
<gene>
    <name evidence="15" type="primary">cyoE</name>
    <name evidence="14" type="synonym">ctaB</name>
    <name evidence="15" type="ORF">lam_286</name>
</gene>
<dbReference type="HAMAP" id="MF_00154">
    <property type="entry name" value="CyoE_CtaB"/>
    <property type="match status" value="1"/>
</dbReference>
<feature type="transmembrane region" description="Helical" evidence="14">
    <location>
        <begin position="66"/>
        <end position="88"/>
    </location>
</feature>
<dbReference type="InterPro" id="IPR030470">
    <property type="entry name" value="UbiA_prenylTrfase_CS"/>
</dbReference>
<evidence type="ECO:0000256" key="2">
    <source>
        <dbReference type="ARBA" id="ARBA00004919"/>
    </source>
</evidence>